<dbReference type="EMBL" id="CAHIKZ030000310">
    <property type="protein sequence ID" value="CAE1167871.1"/>
    <property type="molecule type" value="Genomic_DNA"/>
</dbReference>
<feature type="transmembrane region" description="Helical" evidence="2">
    <location>
        <begin position="586"/>
        <end position="604"/>
    </location>
</feature>
<feature type="transmembrane region" description="Helical" evidence="2">
    <location>
        <begin position="475"/>
        <end position="492"/>
    </location>
</feature>
<comment type="caution">
    <text evidence="3">The sequence shown here is derived from an EMBL/GenBank/DDBJ whole genome shotgun (WGS) entry which is preliminary data.</text>
</comment>
<gene>
    <name evidence="3" type="ORF">SPHA_9681</name>
</gene>
<feature type="transmembrane region" description="Helical" evidence="2">
    <location>
        <begin position="504"/>
        <end position="524"/>
    </location>
</feature>
<feature type="transmembrane region" description="Helical" evidence="2">
    <location>
        <begin position="560"/>
        <end position="580"/>
    </location>
</feature>
<feature type="transmembrane region" description="Helical" evidence="2">
    <location>
        <begin position="536"/>
        <end position="553"/>
    </location>
</feature>
<evidence type="ECO:0000313" key="3">
    <source>
        <dbReference type="EMBL" id="CAE1167871.1"/>
    </source>
</evidence>
<sequence>MSCRLRLPNTPTAPVERGKTDPSPPNEVVSFYVLETTRCFPLFLFPLSDPVSFYVLETTRCFPLLLLPSLCPVSFYVLETTRYFPLFLLPSLCPVGIILCPRNHPLLSSVLLALSLSRIILCPRNHRCIPLVLLPSICPVGNILCPRNHPLLSSVPLALSLSRRNQPLLSLCSYLASICPSRNPRCFPWYPSCPRNHLLSVPSICPKPPVAFLCSLAPYLSCRYHFYVLEITHCFPLFLLPSLCPVTFYVLEITHCFPLFLLPSLCPVGIILCPRNQPLLSSVALALSLSRIILCPRNHPLLSSVTLALSLSRRYHFMSGRNHPLLSSVPLVSLCPVETTRSFPLFLLPSLCPVGIILCPRNHLLLSLCSSCLSLSCRNHLLLSSVHLVLYLSRRYHLCPRRQSLISSVALALYLSLGIILCPRNHPLLSSVPLALSLSRIILCPRNHPLLSSVPLALSLSRRYHLCPRKTTCCFPLFLLPLSVPVGIILCPRRQSLISSVVALALYLSQTTCCFPLFILPLSLSCRYHFMSRNHLLLSLFILNSICPCRCLFLCPRNHLLLSLFLFPSICLKPGIILCSRNHCPLGFLCSTCPLSLCPVGIILCPRKPAFILFSSVALASLCPVVSFYVLETTRRFPLFLLPSLCLVGIILCPRNHPLLSSIPLALSLSRRYHFMSLETTVDFLCLSSVLSLYRRKPPLLLLFHSSYLSQVSFYVLETTCCFLLCPLHLYMSCRNHRCFPLFLLPLSVCRYHFYVLETTHCFLCSSCPLSVPVGIILCPRNQPLLSPVPLALFLSRRYHFMSQKPPLLSSISLALSVPKPTVLSSSVALALSICPVGIILCPRNHRSFPLFLLPCPVMVSFYVLKPPCFSSIPLLLSVLYHLCPRNHPLLSSVPLYPSICPVSFLCPRNHLCFLCSSCPICPVGIILCPRNHPFLSSIPLALSLCPVGIIYVLEITHYFSSIPLALSLSRRYHFMSQKPPVAFLCSLPSPLSVGKNLLLSLFSCPLSVPYHFYVLKPPLLSSFLLPLYVPVGIILCPRNHPLLPSVPLAPLCPVGIILCLETTRCFPLFLCPLYLSLQKPPVAFPLFSSPSICPIGLILCPRRHPFFPLFLASLSVSIIILFLETNRCFSSVCPSICPVGIILCPRNHPVTFPLLLLPSYLSVGIILCPRNHPLLSSVPPPLSVPNHPLLSSVPLALSLSRRYHFVLETTVLSSFPLAPLSCPVGIILCPRKPVAFLYSSVPSLCLSVGIILCPRNHLLLSSVYLELSLSKTTVDFLRSLLPLCPCRYHFMYKTKPFCFPLFLLPLYMSRRNHPLLSSVPLAPLSVPKPPVAFLCSSALSICPVETPAFSLFLLPSLSPVGIILCPRNHPLLSSIPLALSLSQTTRLLSSLFLFALYLSCRYHFMSETTHVPFLCSPCPLSRIILCPRNHPFAFPVHPALICPVGIILCPKPPLLSCCPLPSLCPVVSFMFEPPCCFPLFHLPLSLCRIILCPRNYPLLSSIPLALSLSRIILCPRNHLLLSSIPLALSLSRRNQPLLSSVPLPLFVSVPLDFSLLFVLCPVGIISCPRNHLFFSSVPLALSLSQTTICFPLFLSVPLALCPVGIILCPRNHPLLSSVPLASICPVSFYVLETTPLLPLSSPSCLYLSCRNHLLLSLFLLPSLCPVETTCCFPLFLLPSLSSRYHFCPRNHLLLSSVPLASICRKNYLLLSSIPLVPPLCPVVMCPRYHSFVPKNHLLLSSVALASICPCRKFLCSRKPPVSIFLCSSFSLICPVSFYVLETTCCFLPLYSSALLSVTGSIILCPKRNKSPLNFPSVPPETTSLCPVGIFILCPRNHRCFPSIPLALSLSCRNHLVAFLSSLLASLSRRYHFYVLKTSCCFPSVPLALSLSCRYHFMSRNQLLLSSVPLASICPCRYYFYVIETSSCCFPLFLFSPALLSKSSYFPLLFLKNFKSVSFYLPFLFLKIPLHPFHLTVIFSSFLSLQT</sequence>
<protein>
    <submittedName>
        <fullName evidence="3">Uncharacterized protein</fullName>
    </submittedName>
</protein>
<evidence type="ECO:0000313" key="4">
    <source>
        <dbReference type="Proteomes" id="UP000597762"/>
    </source>
</evidence>
<feature type="region of interest" description="Disordered" evidence="1">
    <location>
        <begin position="1"/>
        <end position="22"/>
    </location>
</feature>
<reference evidence="3" key="1">
    <citation type="submission" date="2021-01" db="EMBL/GenBank/DDBJ databases">
        <authorList>
            <person name="Li R."/>
            <person name="Bekaert M."/>
        </authorList>
    </citation>
    <scope>NUCLEOTIDE SEQUENCE</scope>
    <source>
        <strain evidence="3">Farmed</strain>
    </source>
</reference>
<dbReference type="Proteomes" id="UP000597762">
    <property type="component" value="Unassembled WGS sequence"/>
</dbReference>
<keyword evidence="2" id="KW-0472">Membrane</keyword>
<organism evidence="3 4">
    <name type="scientific">Acanthosepion pharaonis</name>
    <name type="common">Pharaoh cuttlefish</name>
    <name type="synonym">Sepia pharaonis</name>
    <dbReference type="NCBI Taxonomy" id="158019"/>
    <lineage>
        <taxon>Eukaryota</taxon>
        <taxon>Metazoa</taxon>
        <taxon>Spiralia</taxon>
        <taxon>Lophotrochozoa</taxon>
        <taxon>Mollusca</taxon>
        <taxon>Cephalopoda</taxon>
        <taxon>Coleoidea</taxon>
        <taxon>Decapodiformes</taxon>
        <taxon>Sepiida</taxon>
        <taxon>Sepiina</taxon>
        <taxon>Sepiidae</taxon>
        <taxon>Acanthosepion</taxon>
    </lineage>
</organism>
<evidence type="ECO:0000256" key="1">
    <source>
        <dbReference type="SAM" id="MobiDB-lite"/>
    </source>
</evidence>
<proteinExistence type="predicted"/>
<evidence type="ECO:0000256" key="2">
    <source>
        <dbReference type="SAM" id="Phobius"/>
    </source>
</evidence>
<keyword evidence="2" id="KW-0812">Transmembrane</keyword>
<feature type="transmembrane region" description="Helical" evidence="2">
    <location>
        <begin position="611"/>
        <end position="631"/>
    </location>
</feature>
<keyword evidence="4" id="KW-1185">Reference proteome</keyword>
<keyword evidence="2" id="KW-1133">Transmembrane helix</keyword>
<accession>A0A812B2Z9</accession>
<name>A0A812B2Z9_ACAPH</name>